<evidence type="ECO:0000256" key="3">
    <source>
        <dbReference type="ARBA" id="ARBA00022723"/>
    </source>
</evidence>
<organism evidence="7 8">
    <name type="scientific">Equus przewalskii</name>
    <name type="common">Przewalski's horse</name>
    <name type="synonym">Equus caballus przewalskii</name>
    <dbReference type="NCBI Taxonomy" id="9798"/>
    <lineage>
        <taxon>Eukaryota</taxon>
        <taxon>Metazoa</taxon>
        <taxon>Chordata</taxon>
        <taxon>Craniata</taxon>
        <taxon>Vertebrata</taxon>
        <taxon>Euteleostomi</taxon>
        <taxon>Mammalia</taxon>
        <taxon>Eutheria</taxon>
        <taxon>Laurasiatheria</taxon>
        <taxon>Perissodactyla</taxon>
        <taxon>Equidae</taxon>
        <taxon>Equus</taxon>
    </lineage>
</organism>
<accession>A0ABM4MRH9</accession>
<comment type="cofactor">
    <cofactor evidence="1">
        <name>Zn(2+)</name>
        <dbReference type="ChEBI" id="CHEBI:29105"/>
    </cofactor>
</comment>
<keyword evidence="5" id="KW-0862">Zinc</keyword>
<dbReference type="Gene3D" id="3.40.140.10">
    <property type="entry name" value="Cytidine Deaminase, domain 2"/>
    <property type="match status" value="1"/>
</dbReference>
<reference evidence="8" key="1">
    <citation type="submission" date="2025-08" db="UniProtKB">
        <authorList>
            <consortium name="RefSeq"/>
        </authorList>
    </citation>
    <scope>IDENTIFICATION</scope>
    <source>
        <tissue evidence="8">Blood</tissue>
    </source>
</reference>
<dbReference type="GeneID" id="103545195"/>
<dbReference type="SUPFAM" id="SSF53927">
    <property type="entry name" value="Cytidine deaminase-like"/>
    <property type="match status" value="1"/>
</dbReference>
<dbReference type="PANTHER" id="PTHR13857">
    <property type="entry name" value="MRNA EDITING ENZYME"/>
    <property type="match status" value="1"/>
</dbReference>
<evidence type="ECO:0000256" key="5">
    <source>
        <dbReference type="ARBA" id="ARBA00022833"/>
    </source>
</evidence>
<evidence type="ECO:0000256" key="2">
    <source>
        <dbReference type="ARBA" id="ARBA00006576"/>
    </source>
</evidence>
<dbReference type="CDD" id="cd01283">
    <property type="entry name" value="cytidine_deaminase"/>
    <property type="match status" value="1"/>
</dbReference>
<evidence type="ECO:0000313" key="8">
    <source>
        <dbReference type="RefSeq" id="XP_070455291.1"/>
    </source>
</evidence>
<dbReference type="InterPro" id="IPR016193">
    <property type="entry name" value="Cytidine_deaminase-like"/>
</dbReference>
<protein>
    <submittedName>
        <fullName evidence="8">DNA dC-&gt;dU-editing enzyme APOBEC-3A-like isoform X1</fullName>
    </submittedName>
</protein>
<gene>
    <name evidence="8" type="primary">LOC103545195</name>
</gene>
<evidence type="ECO:0000313" key="7">
    <source>
        <dbReference type="Proteomes" id="UP001652662"/>
    </source>
</evidence>
<dbReference type="Proteomes" id="UP001652662">
    <property type="component" value="Chromosome 29"/>
</dbReference>
<sequence>MEASAAPMARRLMDEDTFTENFKNVNWPRKTYLCYEVELPDGDSRVPPGWDKGFLRNKPIHMPGPPRDAEMRFLDLISSWKLDQKLRYRVTCFISWSPCADCAQRLAEFLRENSHVSLRIFASRIFTKGDYKAGLRTLQAAEAQIAIMASEEFEHCWETFVDHQGRPFQPWDELDPKSRYLSEQLLHILQPTAPPSLPPLYFPPSLPPLYFPPSLPPLYFPPSLPPLCFPPSLPPLYFPPSLPPLCFPPSLPPLYFPPSLPPLYFPPSLPPLYFPPSLPPLCFPPSLPPLCFPPSHPVPGPYFRSLRDSSG</sequence>
<feature type="domain" description="CMP/dCMP-type deaminase" evidence="6">
    <location>
        <begin position="27"/>
        <end position="138"/>
    </location>
</feature>
<keyword evidence="4" id="KW-0378">Hydrolase</keyword>
<evidence type="ECO:0000256" key="4">
    <source>
        <dbReference type="ARBA" id="ARBA00022801"/>
    </source>
</evidence>
<evidence type="ECO:0000259" key="6">
    <source>
        <dbReference type="PROSITE" id="PS51747"/>
    </source>
</evidence>
<keyword evidence="7" id="KW-1185">Reference proteome</keyword>
<dbReference type="RefSeq" id="XP_070455291.1">
    <property type="nucleotide sequence ID" value="XM_070599190.1"/>
</dbReference>
<evidence type="ECO:0000256" key="1">
    <source>
        <dbReference type="ARBA" id="ARBA00001947"/>
    </source>
</evidence>
<dbReference type="InterPro" id="IPR002125">
    <property type="entry name" value="CMP_dCMP_dom"/>
</dbReference>
<proteinExistence type="inferred from homology"/>
<comment type="similarity">
    <text evidence="2">Belongs to the cytidine and deoxycytidylate deaminase family.</text>
</comment>
<keyword evidence="3" id="KW-0479">Metal-binding</keyword>
<dbReference type="Pfam" id="PF18772">
    <property type="entry name" value="APOBEC2"/>
    <property type="match status" value="1"/>
</dbReference>
<dbReference type="PRINTS" id="PR01217">
    <property type="entry name" value="PRICHEXTENSN"/>
</dbReference>
<dbReference type="PROSITE" id="PS51747">
    <property type="entry name" value="CYT_DCMP_DEAMINASES_2"/>
    <property type="match status" value="1"/>
</dbReference>
<dbReference type="PANTHER" id="PTHR13857:SF20">
    <property type="entry name" value="DNA DC-DU-EDITING ENZYME APOBEC-3G"/>
    <property type="match status" value="1"/>
</dbReference>
<name>A0ABM4MRH9_EQUPR</name>
<dbReference type="InterPro" id="IPR050610">
    <property type="entry name" value="APOBEC_Cyt_Deaminase"/>
</dbReference>